<dbReference type="PANTHER" id="PTHR46165:SF2">
    <property type="entry name" value="SET AND MYND DOMAIN-CONTAINING PROTEIN 4"/>
    <property type="match status" value="1"/>
</dbReference>
<keyword evidence="6" id="KW-0862">Zinc</keyword>
<dbReference type="EMBL" id="JTDE01000926">
    <property type="protein sequence ID" value="KAF7260028.1"/>
    <property type="molecule type" value="Genomic_DNA"/>
</dbReference>
<sequence>MIQVTLKVRRDISSRRFTCCRIELNVAAEAGAILIWLPILSTASTTTLASTAMLHSEPHEDFRRFCQVVATAVVDSWSEEEKSKGCVSRRTPSLWPSEFVRCQTDFERVNVLMRIPSVRQFTLLPANQSSVCQSNLKSDNKSDELRELGNYAWQRHQIPQALSFYTKAVLNAASPEKRALAFANRSCVLVRVGANQAVLDDITHALENDYPTQKRPQLYVRRAQTLLLMGRVVEARSAFHEARDSIQDGSNSSTLDLLITNGLQRCAALALARPTGGPITSRDTQNAVPYVSYPNPPTHLLNRINFGQEQRPKRVSTTGKADRQSVRFDPSYKIHYGDDNVGWQLIANRDFFPGELVLIERPFVRRLNFSSIENDCYNCLQRSYNLYPCRGCSEVGFCSRACEQAVWTKSTDSSNRKRDVVCHRFECGQLARFPNGNFNRWKWLHDDVVENSSGLARYQALFHQNSPMTERIVGPQLCWLAFASIAQTPPQAIRSLAQGFSLKPGKDQVNSAVPRRSLSTLSAFSGIHEPPLPDLCDAGLLSVGWLRTLSEKRDALNLWQNTIAAVFLTHCLKAGGYKLDWDDNCLLYPNGDILLVDEQPLPASWAAACLLHQLQCFPIASQDITRVVCMNDASDPSENPGMFWQRLRPNKFAKGVYPIMSLRPQSCDMNTYAVYMADGVCALFTLKRIKRGETLSRSRVGHFFYHNRTERQDDSRQSYLVECQCVPCRENWSSHDLTVRIRCPSCRKITSPNTLGLHNLHSGRTCSCPRKHLRRILERYGTLCDNAKNLVSTIPSEYRDIPFHTIPQELMDEQLGNLTRMLRSVGLDGLLVRPSYILLGLQARLMQLLSLRYGCCVTETGEHNNDSELSSYMYIVQFRLHLENDR</sequence>
<reference evidence="9" key="1">
    <citation type="submission" date="2019-07" db="EMBL/GenBank/DDBJ databases">
        <title>Annotation for the trematode Paragonimus miyazaki's.</title>
        <authorList>
            <person name="Choi Y.-J."/>
        </authorList>
    </citation>
    <scope>NUCLEOTIDE SEQUENCE</scope>
    <source>
        <strain evidence="9">Japan</strain>
    </source>
</reference>
<dbReference type="InterPro" id="IPR011990">
    <property type="entry name" value="TPR-like_helical_dom_sf"/>
</dbReference>
<keyword evidence="4" id="KW-0479">Metal-binding</keyword>
<dbReference type="Gene3D" id="2.170.270.10">
    <property type="entry name" value="SET domain"/>
    <property type="match status" value="2"/>
</dbReference>
<dbReference type="GO" id="GO:0032259">
    <property type="term" value="P:methylation"/>
    <property type="evidence" value="ECO:0007669"/>
    <property type="project" value="UniProtKB-KW"/>
</dbReference>
<dbReference type="GO" id="GO:0042826">
    <property type="term" value="F:histone deacetylase binding"/>
    <property type="evidence" value="ECO:0007669"/>
    <property type="project" value="TreeGrafter"/>
</dbReference>
<evidence type="ECO:0000256" key="7">
    <source>
        <dbReference type="PROSITE-ProRule" id="PRU00134"/>
    </source>
</evidence>
<evidence type="ECO:0000256" key="2">
    <source>
        <dbReference type="ARBA" id="ARBA00022679"/>
    </source>
</evidence>
<comment type="caution">
    <text evidence="9">The sequence shown here is derived from an EMBL/GenBank/DDBJ whole genome shotgun (WGS) entry which is preliminary data.</text>
</comment>
<dbReference type="Gene3D" id="6.10.140.2220">
    <property type="match status" value="1"/>
</dbReference>
<name>A0A8S9Z8D5_9TREM</name>
<feature type="domain" description="MYND-type" evidence="8">
    <location>
        <begin position="376"/>
        <end position="427"/>
    </location>
</feature>
<dbReference type="PROSITE" id="PS50865">
    <property type="entry name" value="ZF_MYND_2"/>
    <property type="match status" value="1"/>
</dbReference>
<evidence type="ECO:0000256" key="6">
    <source>
        <dbReference type="ARBA" id="ARBA00022833"/>
    </source>
</evidence>
<keyword evidence="3" id="KW-0949">S-adenosyl-L-methionine</keyword>
<dbReference type="GO" id="GO:0008270">
    <property type="term" value="F:zinc ion binding"/>
    <property type="evidence" value="ECO:0007669"/>
    <property type="project" value="UniProtKB-KW"/>
</dbReference>
<dbReference type="InterPro" id="IPR052097">
    <property type="entry name" value="SET-MYND_domain_protein"/>
</dbReference>
<gene>
    <name evidence="9" type="ORF">EG68_02549</name>
</gene>
<evidence type="ECO:0000313" key="10">
    <source>
        <dbReference type="Proteomes" id="UP000822476"/>
    </source>
</evidence>
<keyword evidence="5 7" id="KW-0863">Zinc-finger</keyword>
<dbReference type="SUPFAM" id="SSF48452">
    <property type="entry name" value="TPR-like"/>
    <property type="match status" value="1"/>
</dbReference>
<proteinExistence type="predicted"/>
<evidence type="ECO:0000259" key="8">
    <source>
        <dbReference type="PROSITE" id="PS50865"/>
    </source>
</evidence>
<protein>
    <submittedName>
        <fullName evidence="9">SET and MYND domain-containing protein 4</fullName>
    </submittedName>
</protein>
<accession>A0A8S9Z8D5</accession>
<organism evidence="9 10">
    <name type="scientific">Paragonimus skrjabini miyazakii</name>
    <dbReference type="NCBI Taxonomy" id="59628"/>
    <lineage>
        <taxon>Eukaryota</taxon>
        <taxon>Metazoa</taxon>
        <taxon>Spiralia</taxon>
        <taxon>Lophotrochozoa</taxon>
        <taxon>Platyhelminthes</taxon>
        <taxon>Trematoda</taxon>
        <taxon>Digenea</taxon>
        <taxon>Plagiorchiida</taxon>
        <taxon>Troglotremata</taxon>
        <taxon>Troglotrematidae</taxon>
        <taxon>Paragonimus</taxon>
    </lineage>
</organism>
<dbReference type="Gene3D" id="1.25.40.10">
    <property type="entry name" value="Tetratricopeptide repeat domain"/>
    <property type="match status" value="1"/>
</dbReference>
<evidence type="ECO:0000256" key="1">
    <source>
        <dbReference type="ARBA" id="ARBA00022603"/>
    </source>
</evidence>
<dbReference type="AlphaFoldDB" id="A0A8S9Z8D5"/>
<keyword evidence="10" id="KW-1185">Reference proteome</keyword>
<keyword evidence="1" id="KW-0489">Methyltransferase</keyword>
<evidence type="ECO:0000256" key="3">
    <source>
        <dbReference type="ARBA" id="ARBA00022691"/>
    </source>
</evidence>
<dbReference type="GO" id="GO:0005737">
    <property type="term" value="C:cytoplasm"/>
    <property type="evidence" value="ECO:0007669"/>
    <property type="project" value="TreeGrafter"/>
</dbReference>
<dbReference type="SUPFAM" id="SSF82199">
    <property type="entry name" value="SET domain"/>
    <property type="match status" value="1"/>
</dbReference>
<dbReference type="GO" id="GO:0008168">
    <property type="term" value="F:methyltransferase activity"/>
    <property type="evidence" value="ECO:0007669"/>
    <property type="project" value="UniProtKB-KW"/>
</dbReference>
<evidence type="ECO:0000256" key="4">
    <source>
        <dbReference type="ARBA" id="ARBA00022723"/>
    </source>
</evidence>
<dbReference type="OrthoDB" id="5945798at2759"/>
<evidence type="ECO:0000313" key="9">
    <source>
        <dbReference type="EMBL" id="KAF7260028.1"/>
    </source>
</evidence>
<evidence type="ECO:0000256" key="5">
    <source>
        <dbReference type="ARBA" id="ARBA00022771"/>
    </source>
</evidence>
<dbReference type="Proteomes" id="UP000822476">
    <property type="component" value="Unassembled WGS sequence"/>
</dbReference>
<dbReference type="PANTHER" id="PTHR46165">
    <property type="entry name" value="SET AND MYND DOMAIN-CONTAINING PROTEIN 4"/>
    <property type="match status" value="1"/>
</dbReference>
<dbReference type="InterPro" id="IPR046341">
    <property type="entry name" value="SET_dom_sf"/>
</dbReference>
<dbReference type="InterPro" id="IPR002893">
    <property type="entry name" value="Znf_MYND"/>
</dbReference>
<keyword evidence="2" id="KW-0808">Transferase</keyword>
<dbReference type="GO" id="GO:0005634">
    <property type="term" value="C:nucleus"/>
    <property type="evidence" value="ECO:0007669"/>
    <property type="project" value="TreeGrafter"/>
</dbReference>